<evidence type="ECO:0000256" key="6">
    <source>
        <dbReference type="ARBA" id="ARBA00022692"/>
    </source>
</evidence>
<protein>
    <recommendedName>
        <fullName evidence="4 14">Undecaprenyl-diphosphatase</fullName>
        <ecNumber evidence="3 14">3.6.1.27</ecNumber>
    </recommendedName>
    <alternativeName>
        <fullName evidence="12 14">Bacitracin resistance protein</fullName>
    </alternativeName>
    <alternativeName>
        <fullName evidence="11 14">Undecaprenyl pyrophosphate phosphatase</fullName>
    </alternativeName>
</protein>
<feature type="transmembrane region" description="Helical" evidence="14">
    <location>
        <begin position="41"/>
        <end position="59"/>
    </location>
</feature>
<dbReference type="EC" id="3.6.1.27" evidence="3 14"/>
<accession>A0A081N451</accession>
<keyword evidence="10 14" id="KW-0046">Antibiotic resistance</keyword>
<feature type="transmembrane region" description="Helical" evidence="14">
    <location>
        <begin position="85"/>
        <end position="103"/>
    </location>
</feature>
<comment type="miscellaneous">
    <text evidence="14">Bacitracin is thought to be involved in the inhibition of peptidoglycan synthesis by sequestering undecaprenyl diphosphate, thereby reducing the pool of lipid carrier available.</text>
</comment>
<dbReference type="InterPro" id="IPR003824">
    <property type="entry name" value="UppP"/>
</dbReference>
<dbReference type="GO" id="GO:0050380">
    <property type="term" value="F:undecaprenyl-diphosphatase activity"/>
    <property type="evidence" value="ECO:0007669"/>
    <property type="project" value="UniProtKB-UniRule"/>
</dbReference>
<evidence type="ECO:0000256" key="14">
    <source>
        <dbReference type="HAMAP-Rule" id="MF_01006"/>
    </source>
</evidence>
<dbReference type="EMBL" id="JOKG01000003">
    <property type="protein sequence ID" value="KEQ13224.1"/>
    <property type="molecule type" value="Genomic_DNA"/>
</dbReference>
<keyword evidence="14" id="KW-0573">Peptidoglycan synthesis</keyword>
<organism evidence="15 16">
    <name type="scientific">Endozoicomonas montiporae</name>
    <dbReference type="NCBI Taxonomy" id="1027273"/>
    <lineage>
        <taxon>Bacteria</taxon>
        <taxon>Pseudomonadati</taxon>
        <taxon>Pseudomonadota</taxon>
        <taxon>Gammaproteobacteria</taxon>
        <taxon>Oceanospirillales</taxon>
        <taxon>Endozoicomonadaceae</taxon>
        <taxon>Endozoicomonas</taxon>
    </lineage>
</organism>
<proteinExistence type="inferred from homology"/>
<dbReference type="GO" id="GO:0071555">
    <property type="term" value="P:cell wall organization"/>
    <property type="evidence" value="ECO:0007669"/>
    <property type="project" value="UniProtKB-KW"/>
</dbReference>
<dbReference type="GO" id="GO:0009252">
    <property type="term" value="P:peptidoglycan biosynthetic process"/>
    <property type="evidence" value="ECO:0007669"/>
    <property type="project" value="UniProtKB-KW"/>
</dbReference>
<dbReference type="HAMAP" id="MF_01006">
    <property type="entry name" value="Undec_diphosphatase"/>
    <property type="match status" value="1"/>
</dbReference>
<comment type="subcellular location">
    <subcellularLocation>
        <location evidence="1 14">Cell membrane</location>
        <topology evidence="1 14">Multi-pass membrane protein</topology>
    </subcellularLocation>
</comment>
<name>A0A081N451_9GAMM</name>
<dbReference type="NCBIfam" id="TIGR00753">
    <property type="entry name" value="undec_PP_bacA"/>
    <property type="match status" value="1"/>
</dbReference>
<evidence type="ECO:0000256" key="2">
    <source>
        <dbReference type="ARBA" id="ARBA00010621"/>
    </source>
</evidence>
<keyword evidence="8 14" id="KW-1133">Transmembrane helix</keyword>
<feature type="transmembrane region" description="Helical" evidence="14">
    <location>
        <begin position="184"/>
        <end position="206"/>
    </location>
</feature>
<dbReference type="NCBIfam" id="NF001393">
    <property type="entry name" value="PRK00281.2-4"/>
    <property type="match status" value="1"/>
</dbReference>
<evidence type="ECO:0000313" key="15">
    <source>
        <dbReference type="EMBL" id="KEQ13224.1"/>
    </source>
</evidence>
<keyword evidence="14" id="KW-0133">Cell shape</keyword>
<comment type="catalytic activity">
    <reaction evidence="13 14">
        <text>di-trans,octa-cis-undecaprenyl diphosphate + H2O = di-trans,octa-cis-undecaprenyl phosphate + phosphate + H(+)</text>
        <dbReference type="Rhea" id="RHEA:28094"/>
        <dbReference type="ChEBI" id="CHEBI:15377"/>
        <dbReference type="ChEBI" id="CHEBI:15378"/>
        <dbReference type="ChEBI" id="CHEBI:43474"/>
        <dbReference type="ChEBI" id="CHEBI:58405"/>
        <dbReference type="ChEBI" id="CHEBI:60392"/>
        <dbReference type="EC" id="3.6.1.27"/>
    </reaction>
</comment>
<dbReference type="AlphaFoldDB" id="A0A081N451"/>
<evidence type="ECO:0000256" key="5">
    <source>
        <dbReference type="ARBA" id="ARBA00022475"/>
    </source>
</evidence>
<keyword evidence="16" id="KW-1185">Reference proteome</keyword>
<feature type="transmembrane region" description="Helical" evidence="14">
    <location>
        <begin position="218"/>
        <end position="239"/>
    </location>
</feature>
<feature type="transmembrane region" description="Helical" evidence="14">
    <location>
        <begin position="115"/>
        <end position="134"/>
    </location>
</feature>
<dbReference type="PANTHER" id="PTHR30622:SF4">
    <property type="entry name" value="UNDECAPRENYL-DIPHOSPHATASE"/>
    <property type="match status" value="1"/>
</dbReference>
<dbReference type="GO" id="GO:0005886">
    <property type="term" value="C:plasma membrane"/>
    <property type="evidence" value="ECO:0007669"/>
    <property type="project" value="UniProtKB-SubCell"/>
</dbReference>
<evidence type="ECO:0000313" key="16">
    <source>
        <dbReference type="Proteomes" id="UP000028006"/>
    </source>
</evidence>
<keyword evidence="7 14" id="KW-0378">Hydrolase</keyword>
<evidence type="ECO:0000256" key="9">
    <source>
        <dbReference type="ARBA" id="ARBA00023136"/>
    </source>
</evidence>
<evidence type="ECO:0000256" key="7">
    <source>
        <dbReference type="ARBA" id="ARBA00022801"/>
    </source>
</evidence>
<dbReference type="RefSeq" id="WP_034875824.1">
    <property type="nucleotide sequence ID" value="NZ_JOKG01000003.1"/>
</dbReference>
<dbReference type="GO" id="GO:0008360">
    <property type="term" value="P:regulation of cell shape"/>
    <property type="evidence" value="ECO:0007669"/>
    <property type="project" value="UniProtKB-KW"/>
</dbReference>
<dbReference type="eggNOG" id="COG1968">
    <property type="taxonomic scope" value="Bacteria"/>
</dbReference>
<gene>
    <name evidence="14" type="primary">uppP</name>
    <name evidence="15" type="ORF">GZ77_12320</name>
</gene>
<dbReference type="Pfam" id="PF02673">
    <property type="entry name" value="BacA"/>
    <property type="match status" value="1"/>
</dbReference>
<sequence>MDFLQMFVLALIQGITEFLPVSSSGHLILPAQLLGWSDQGLAFDVAVHIGTLAAVIGYFRNDIFRIAIDWLGSLVGKGSTFNSRLGWYLIFATIPAVAFGFALKAIGLDEVMRTIGVIAGTTLIFGALLGWADLKGRRIQPLEKLTFRQAMIIGFAQAIALIPGTSRSGITMTAGLMLGLTREAAARFSFLLSIPVILGAGSLLTLDLIKDTAPVDWSVLVGGALVAAVSAWICIHYFLAFINRIGLMPFVIYRFCLGAVLLWVMLG</sequence>
<keyword evidence="6 14" id="KW-0812">Transmembrane</keyword>
<keyword evidence="14" id="KW-0961">Cell wall biogenesis/degradation</keyword>
<evidence type="ECO:0000256" key="13">
    <source>
        <dbReference type="ARBA" id="ARBA00047594"/>
    </source>
</evidence>
<comment type="similarity">
    <text evidence="2 14">Belongs to the UppP family.</text>
</comment>
<evidence type="ECO:0000256" key="12">
    <source>
        <dbReference type="ARBA" id="ARBA00032932"/>
    </source>
</evidence>
<reference evidence="15 16" key="1">
    <citation type="submission" date="2014-06" db="EMBL/GenBank/DDBJ databases">
        <title>Whole Genome Sequences of Three Symbiotic Endozoicomonas Bacteria.</title>
        <authorList>
            <person name="Neave M.J."/>
            <person name="Apprill A."/>
            <person name="Voolstra C.R."/>
        </authorList>
    </citation>
    <scope>NUCLEOTIDE SEQUENCE [LARGE SCALE GENOMIC DNA]</scope>
    <source>
        <strain evidence="15 16">LMG 24815</strain>
    </source>
</reference>
<dbReference type="Proteomes" id="UP000028006">
    <property type="component" value="Unassembled WGS sequence"/>
</dbReference>
<comment type="function">
    <text evidence="14">Catalyzes the dephosphorylation of undecaprenyl diphosphate (UPP). Confers resistance to bacitracin.</text>
</comment>
<keyword evidence="9 14" id="KW-0472">Membrane</keyword>
<evidence type="ECO:0000256" key="8">
    <source>
        <dbReference type="ARBA" id="ARBA00022989"/>
    </source>
</evidence>
<evidence type="ECO:0000256" key="4">
    <source>
        <dbReference type="ARBA" id="ARBA00021581"/>
    </source>
</evidence>
<feature type="transmembrane region" description="Helical" evidence="14">
    <location>
        <begin position="146"/>
        <end position="164"/>
    </location>
</feature>
<dbReference type="GO" id="GO:0046677">
    <property type="term" value="P:response to antibiotic"/>
    <property type="evidence" value="ECO:0007669"/>
    <property type="project" value="UniProtKB-UniRule"/>
</dbReference>
<comment type="caution">
    <text evidence="15">The sequence shown here is derived from an EMBL/GenBank/DDBJ whole genome shotgun (WGS) entry which is preliminary data.</text>
</comment>
<feature type="transmembrane region" description="Helical" evidence="14">
    <location>
        <begin position="7"/>
        <end position="29"/>
    </location>
</feature>
<evidence type="ECO:0000256" key="3">
    <source>
        <dbReference type="ARBA" id="ARBA00012374"/>
    </source>
</evidence>
<feature type="transmembrane region" description="Helical" evidence="14">
    <location>
        <begin position="245"/>
        <end position="266"/>
    </location>
</feature>
<dbReference type="PANTHER" id="PTHR30622">
    <property type="entry name" value="UNDECAPRENYL-DIPHOSPHATASE"/>
    <property type="match status" value="1"/>
</dbReference>
<evidence type="ECO:0000256" key="11">
    <source>
        <dbReference type="ARBA" id="ARBA00032707"/>
    </source>
</evidence>
<evidence type="ECO:0000256" key="10">
    <source>
        <dbReference type="ARBA" id="ARBA00023251"/>
    </source>
</evidence>
<evidence type="ECO:0000256" key="1">
    <source>
        <dbReference type="ARBA" id="ARBA00004651"/>
    </source>
</evidence>
<keyword evidence="5 14" id="KW-1003">Cell membrane</keyword>